<dbReference type="AlphaFoldDB" id="F0Z9T3"/>
<feature type="compositionally biased region" description="Acidic residues" evidence="7">
    <location>
        <begin position="26"/>
        <end position="38"/>
    </location>
</feature>
<evidence type="ECO:0000256" key="3">
    <source>
        <dbReference type="ARBA" id="ARBA00023015"/>
    </source>
</evidence>
<dbReference type="SUPFAM" id="SSF54447">
    <property type="entry name" value="ssDNA-binding transcriptional regulator domain"/>
    <property type="match status" value="1"/>
</dbReference>
<dbReference type="OMA" id="VTINEFR"/>
<evidence type="ECO:0000313" key="10">
    <source>
        <dbReference type="Proteomes" id="UP000001064"/>
    </source>
</evidence>
<dbReference type="OrthoDB" id="20677at2759"/>
<keyword evidence="3" id="KW-0805">Transcription regulation</keyword>
<dbReference type="PANTHER" id="PTHR13215">
    <property type="entry name" value="RNA POLYMERASE II TRANSCRIPTIONAL COACTIVATOR"/>
    <property type="match status" value="1"/>
</dbReference>
<dbReference type="STRING" id="5786.F0Z9T3"/>
<gene>
    <name evidence="9" type="ORF">DICPUDRAFT_27270</name>
</gene>
<proteinExistence type="inferred from homology"/>
<protein>
    <recommendedName>
        <fullName evidence="8">Transcriptional coactivator p15 (PC4) C-terminal domain-containing protein</fullName>
    </recommendedName>
</protein>
<dbReference type="KEGG" id="dpp:DICPUDRAFT_27270"/>
<sequence>MAFRKGGKKSFYKKKEEKAEDHTKEEEEEDNSEDAGSDSEDKTPTKKQKTSNSTSNTTTTKKSSSSSSSSNDKSIDLGNKRKIQFSTFGGSSKIDIREFYEDKNSKELKPGTKGISLTFEQFQIIADNIDTILSWTK</sequence>
<feature type="domain" description="Transcriptional coactivator p15 (PC4) C-terminal" evidence="8">
    <location>
        <begin position="76"/>
        <end position="124"/>
    </location>
</feature>
<dbReference type="GO" id="GO:0005667">
    <property type="term" value="C:transcription regulator complex"/>
    <property type="evidence" value="ECO:0000318"/>
    <property type="project" value="GO_Central"/>
</dbReference>
<dbReference type="GO" id="GO:0060261">
    <property type="term" value="P:positive regulation of transcription initiation by RNA polymerase II"/>
    <property type="evidence" value="ECO:0007669"/>
    <property type="project" value="InterPro"/>
</dbReference>
<evidence type="ECO:0000256" key="4">
    <source>
        <dbReference type="ARBA" id="ARBA00023125"/>
    </source>
</evidence>
<feature type="compositionally biased region" description="Low complexity" evidence="7">
    <location>
        <begin position="50"/>
        <end position="72"/>
    </location>
</feature>
<evidence type="ECO:0000256" key="1">
    <source>
        <dbReference type="ARBA" id="ARBA00004123"/>
    </source>
</evidence>
<accession>F0Z9T3</accession>
<dbReference type="GO" id="GO:0003713">
    <property type="term" value="F:transcription coactivator activity"/>
    <property type="evidence" value="ECO:0000318"/>
    <property type="project" value="GO_Central"/>
</dbReference>
<feature type="compositionally biased region" description="Basic residues" evidence="7">
    <location>
        <begin position="1"/>
        <end position="12"/>
    </location>
</feature>
<dbReference type="GO" id="GO:0005634">
    <property type="term" value="C:nucleus"/>
    <property type="evidence" value="ECO:0000318"/>
    <property type="project" value="GO_Central"/>
</dbReference>
<dbReference type="InterPro" id="IPR009044">
    <property type="entry name" value="ssDNA-bd_transcriptional_reg"/>
</dbReference>
<feature type="compositionally biased region" description="Basic and acidic residues" evidence="7">
    <location>
        <begin position="13"/>
        <end position="25"/>
    </location>
</feature>
<dbReference type="VEuPathDB" id="AmoebaDB:DICPUDRAFT_27270"/>
<dbReference type="EMBL" id="GL870960">
    <property type="protein sequence ID" value="EGC39267.1"/>
    <property type="molecule type" value="Genomic_DNA"/>
</dbReference>
<feature type="region of interest" description="Disordered" evidence="7">
    <location>
        <begin position="1"/>
        <end position="81"/>
    </location>
</feature>
<dbReference type="InterPro" id="IPR003173">
    <property type="entry name" value="PC4_C"/>
</dbReference>
<dbReference type="Proteomes" id="UP000001064">
    <property type="component" value="Unassembled WGS sequence"/>
</dbReference>
<dbReference type="FunFam" id="2.30.31.10:FF:000007">
    <property type="entry name" value="Transcriptional coactivator p15 (Pc4), putative"/>
    <property type="match status" value="1"/>
</dbReference>
<dbReference type="Gene3D" id="2.30.31.10">
    <property type="entry name" value="Transcriptional Coactivator Pc4, Chain A"/>
    <property type="match status" value="1"/>
</dbReference>
<dbReference type="Pfam" id="PF02229">
    <property type="entry name" value="PC4"/>
    <property type="match status" value="1"/>
</dbReference>
<dbReference type="GO" id="GO:0003677">
    <property type="term" value="F:DNA binding"/>
    <property type="evidence" value="ECO:0007669"/>
    <property type="project" value="UniProtKB-KW"/>
</dbReference>
<comment type="subcellular location">
    <subcellularLocation>
        <location evidence="1">Nucleus</location>
    </subcellularLocation>
</comment>
<evidence type="ECO:0000256" key="7">
    <source>
        <dbReference type="SAM" id="MobiDB-lite"/>
    </source>
</evidence>
<dbReference type="InterPro" id="IPR045125">
    <property type="entry name" value="Sub1/Tcp4-like"/>
</dbReference>
<keyword evidence="4" id="KW-0238">DNA-binding</keyword>
<keyword evidence="6" id="KW-0539">Nucleus</keyword>
<keyword evidence="10" id="KW-1185">Reference proteome</keyword>
<dbReference type="RefSeq" id="XP_003284171.1">
    <property type="nucleotide sequence ID" value="XM_003284123.1"/>
</dbReference>
<reference evidence="10" key="1">
    <citation type="journal article" date="2011" name="Genome Biol.">
        <title>Comparative genomics of the social amoebae Dictyostelium discoideum and Dictyostelium purpureum.</title>
        <authorList>
            <consortium name="US DOE Joint Genome Institute (JGI-PGF)"/>
            <person name="Sucgang R."/>
            <person name="Kuo A."/>
            <person name="Tian X."/>
            <person name="Salerno W."/>
            <person name="Parikh A."/>
            <person name="Feasley C.L."/>
            <person name="Dalin E."/>
            <person name="Tu H."/>
            <person name="Huang E."/>
            <person name="Barry K."/>
            <person name="Lindquist E."/>
            <person name="Shapiro H."/>
            <person name="Bruce D."/>
            <person name="Schmutz J."/>
            <person name="Salamov A."/>
            <person name="Fey P."/>
            <person name="Gaudet P."/>
            <person name="Anjard C."/>
            <person name="Babu M.M."/>
            <person name="Basu S."/>
            <person name="Bushmanova Y."/>
            <person name="van der Wel H."/>
            <person name="Katoh-Kurasawa M."/>
            <person name="Dinh C."/>
            <person name="Coutinho P.M."/>
            <person name="Saito T."/>
            <person name="Elias M."/>
            <person name="Schaap P."/>
            <person name="Kay R.R."/>
            <person name="Henrissat B."/>
            <person name="Eichinger L."/>
            <person name="Rivero F."/>
            <person name="Putnam N.H."/>
            <person name="West C.M."/>
            <person name="Loomis W.F."/>
            <person name="Chisholm R.L."/>
            <person name="Shaulsky G."/>
            <person name="Strassmann J.E."/>
            <person name="Queller D.C."/>
            <person name="Kuspa A."/>
            <person name="Grigoriev I.V."/>
        </authorList>
    </citation>
    <scope>NUCLEOTIDE SEQUENCE [LARGE SCALE GENOMIC DNA]</scope>
    <source>
        <strain evidence="10">QSDP1</strain>
    </source>
</reference>
<evidence type="ECO:0000256" key="5">
    <source>
        <dbReference type="ARBA" id="ARBA00023163"/>
    </source>
</evidence>
<organism evidence="9 10">
    <name type="scientific">Dictyostelium purpureum</name>
    <name type="common">Slime mold</name>
    <dbReference type="NCBI Taxonomy" id="5786"/>
    <lineage>
        <taxon>Eukaryota</taxon>
        <taxon>Amoebozoa</taxon>
        <taxon>Evosea</taxon>
        <taxon>Eumycetozoa</taxon>
        <taxon>Dictyostelia</taxon>
        <taxon>Dictyosteliales</taxon>
        <taxon>Dictyosteliaceae</taxon>
        <taxon>Dictyostelium</taxon>
    </lineage>
</organism>
<dbReference type="GeneID" id="10510105"/>
<dbReference type="InParanoid" id="F0Z9T3"/>
<evidence type="ECO:0000256" key="2">
    <source>
        <dbReference type="ARBA" id="ARBA00009001"/>
    </source>
</evidence>
<keyword evidence="5" id="KW-0804">Transcription</keyword>
<evidence type="ECO:0000313" key="9">
    <source>
        <dbReference type="EMBL" id="EGC39267.1"/>
    </source>
</evidence>
<dbReference type="eggNOG" id="KOG2712">
    <property type="taxonomic scope" value="Eukaryota"/>
</dbReference>
<comment type="similarity">
    <text evidence="2">Belongs to the transcriptional coactivator PC4 family.</text>
</comment>
<evidence type="ECO:0000259" key="8">
    <source>
        <dbReference type="Pfam" id="PF02229"/>
    </source>
</evidence>
<evidence type="ECO:0000256" key="6">
    <source>
        <dbReference type="ARBA" id="ARBA00023242"/>
    </source>
</evidence>
<name>F0Z9T3_DICPU</name>